<dbReference type="GO" id="GO:0022900">
    <property type="term" value="P:electron transport chain"/>
    <property type="evidence" value="ECO:0007669"/>
    <property type="project" value="InterPro"/>
</dbReference>
<evidence type="ECO:0000256" key="5">
    <source>
        <dbReference type="ARBA" id="ARBA00023004"/>
    </source>
</evidence>
<keyword evidence="1" id="KW-0813">Transport</keyword>
<dbReference type="Gene3D" id="1.20.120.10">
    <property type="entry name" value="Cytochrome c/b562"/>
    <property type="match status" value="1"/>
</dbReference>
<dbReference type="InterPro" id="IPR012127">
    <property type="entry name" value="Cyt_c_prime"/>
</dbReference>
<comment type="PTM">
    <text evidence="7">Binds 1 heme group per subunit.</text>
</comment>
<evidence type="ECO:0000256" key="3">
    <source>
        <dbReference type="ARBA" id="ARBA00022723"/>
    </source>
</evidence>
<sequence>MTQNHLIALVLSGFIISTAGASDVISEREQGFKGSKRAVANIKDALAEGDMITIATSAKSVADFAVRIPALFPAGSKGGFFSAAKEDIWRNFPDFVQKSKSFQADAQALAALAAAPSPDKAAVNAAFAKVTDDCKTCHQTYKKGW</sequence>
<evidence type="ECO:0000256" key="8">
    <source>
        <dbReference type="SAM" id="SignalP"/>
    </source>
</evidence>
<dbReference type="PROSITE" id="PS51009">
    <property type="entry name" value="CYTCII"/>
    <property type="match status" value="1"/>
</dbReference>
<dbReference type="GO" id="GO:0005506">
    <property type="term" value="F:iron ion binding"/>
    <property type="evidence" value="ECO:0007669"/>
    <property type="project" value="InterPro"/>
</dbReference>
<dbReference type="Pfam" id="PF01322">
    <property type="entry name" value="Cytochrom_C_2"/>
    <property type="match status" value="1"/>
</dbReference>
<reference evidence="9 10" key="1">
    <citation type="submission" date="2019-10" db="EMBL/GenBank/DDBJ databases">
        <title>Whole-genome sequence of the purple nonsulfur photosynthetic bacterium Rhodocyclus tenuis.</title>
        <authorList>
            <person name="Kyndt J.A."/>
            <person name="Meyer T.E."/>
        </authorList>
    </citation>
    <scope>NUCLEOTIDE SEQUENCE [LARGE SCALE GENOMIC DNA]</scope>
    <source>
        <strain evidence="9 10">DSM 110</strain>
    </source>
</reference>
<keyword evidence="4" id="KW-0249">Electron transport</keyword>
<evidence type="ECO:0000256" key="2">
    <source>
        <dbReference type="ARBA" id="ARBA00022617"/>
    </source>
</evidence>
<evidence type="ECO:0000256" key="1">
    <source>
        <dbReference type="ARBA" id="ARBA00022448"/>
    </source>
</evidence>
<evidence type="ECO:0000256" key="7">
    <source>
        <dbReference type="PIRSR" id="PIRSR000027-2"/>
    </source>
</evidence>
<dbReference type="PIRSF" id="PIRSF000027">
    <property type="entry name" value="Cytc_c_prime"/>
    <property type="match status" value="1"/>
</dbReference>
<keyword evidence="8" id="KW-0732">Signal</keyword>
<dbReference type="GO" id="GO:0020037">
    <property type="term" value="F:heme binding"/>
    <property type="evidence" value="ECO:0007669"/>
    <property type="project" value="InterPro"/>
</dbReference>
<dbReference type="InterPro" id="IPR010980">
    <property type="entry name" value="Cyt_c/b562"/>
</dbReference>
<comment type="caution">
    <text evidence="9">The sequence shown here is derived from an EMBL/GenBank/DDBJ whole genome shotgun (WGS) entry which is preliminary data.</text>
</comment>
<dbReference type="AlphaFoldDB" id="A0A6L5JXT8"/>
<gene>
    <name evidence="9" type="ORF">GHK24_10205</name>
</gene>
<name>A0A6L5JXT8_RHOTE</name>
<dbReference type="EMBL" id="WIXJ01000007">
    <property type="protein sequence ID" value="MQY52145.1"/>
    <property type="molecule type" value="Genomic_DNA"/>
</dbReference>
<feature type="binding site" description="covalent" evidence="7">
    <location>
        <position position="137"/>
    </location>
    <ligand>
        <name>heme c</name>
        <dbReference type="ChEBI" id="CHEBI:61717"/>
    </ligand>
</feature>
<dbReference type="OrthoDB" id="5520910at2"/>
<feature type="binding site" description="axial binding residue" evidence="6">
    <location>
        <position position="138"/>
    </location>
    <ligand>
        <name>heme c</name>
        <dbReference type="ChEBI" id="CHEBI:61717"/>
    </ligand>
    <ligandPart>
        <name>Fe</name>
        <dbReference type="ChEBI" id="CHEBI:18248"/>
    </ligandPart>
</feature>
<evidence type="ECO:0000256" key="4">
    <source>
        <dbReference type="ARBA" id="ARBA00022982"/>
    </source>
</evidence>
<feature type="chain" id="PRO_5026743279" evidence="8">
    <location>
        <begin position="22"/>
        <end position="145"/>
    </location>
</feature>
<keyword evidence="5 6" id="KW-0408">Iron</keyword>
<dbReference type="GO" id="GO:0042597">
    <property type="term" value="C:periplasmic space"/>
    <property type="evidence" value="ECO:0007669"/>
    <property type="project" value="InterPro"/>
</dbReference>
<evidence type="ECO:0000256" key="6">
    <source>
        <dbReference type="PIRSR" id="PIRSR000027-1"/>
    </source>
</evidence>
<keyword evidence="2 7" id="KW-0349">Heme</keyword>
<feature type="binding site" description="covalent" evidence="7">
    <location>
        <position position="134"/>
    </location>
    <ligand>
        <name>heme c</name>
        <dbReference type="ChEBI" id="CHEBI:61717"/>
    </ligand>
</feature>
<protein>
    <submittedName>
        <fullName evidence="9">Cytochrome c</fullName>
    </submittedName>
</protein>
<evidence type="ECO:0000313" key="10">
    <source>
        <dbReference type="Proteomes" id="UP000480275"/>
    </source>
</evidence>
<dbReference type="GO" id="GO:0009055">
    <property type="term" value="F:electron transfer activity"/>
    <property type="evidence" value="ECO:0007669"/>
    <property type="project" value="InterPro"/>
</dbReference>
<feature type="signal peptide" evidence="8">
    <location>
        <begin position="1"/>
        <end position="21"/>
    </location>
</feature>
<keyword evidence="3 6" id="KW-0479">Metal-binding</keyword>
<evidence type="ECO:0000313" key="9">
    <source>
        <dbReference type="EMBL" id="MQY52145.1"/>
    </source>
</evidence>
<accession>A0A6L5JXT8</accession>
<organism evidence="9 10">
    <name type="scientific">Rhodocyclus tenuis</name>
    <name type="common">Rhodospirillum tenue</name>
    <dbReference type="NCBI Taxonomy" id="1066"/>
    <lineage>
        <taxon>Bacteria</taxon>
        <taxon>Pseudomonadati</taxon>
        <taxon>Pseudomonadota</taxon>
        <taxon>Betaproteobacteria</taxon>
        <taxon>Rhodocyclales</taxon>
        <taxon>Rhodocyclaceae</taxon>
        <taxon>Rhodocyclus</taxon>
    </lineage>
</organism>
<dbReference type="InterPro" id="IPR002321">
    <property type="entry name" value="Cyt_c_II"/>
</dbReference>
<proteinExistence type="predicted"/>
<dbReference type="SUPFAM" id="SSF47175">
    <property type="entry name" value="Cytochromes"/>
    <property type="match status" value="1"/>
</dbReference>
<dbReference type="Proteomes" id="UP000480275">
    <property type="component" value="Unassembled WGS sequence"/>
</dbReference>